<dbReference type="PROSITE" id="PS50082">
    <property type="entry name" value="WD_REPEATS_2"/>
    <property type="match status" value="1"/>
</dbReference>
<evidence type="ECO:0000256" key="5">
    <source>
        <dbReference type="SAM" id="MobiDB-lite"/>
    </source>
</evidence>
<dbReference type="InterPro" id="IPR009146">
    <property type="entry name" value="Groucho_enhance"/>
</dbReference>
<keyword evidence="7" id="KW-1185">Reference proteome</keyword>
<evidence type="ECO:0000256" key="1">
    <source>
        <dbReference type="ARBA" id="ARBA00005969"/>
    </source>
</evidence>
<dbReference type="SMART" id="SM00320">
    <property type="entry name" value="WD40"/>
    <property type="match status" value="6"/>
</dbReference>
<dbReference type="AlphaFoldDB" id="D2V0S9"/>
<dbReference type="eggNOG" id="KOG0639">
    <property type="taxonomic scope" value="Eukaryota"/>
</dbReference>
<dbReference type="GO" id="GO:0005667">
    <property type="term" value="C:transcription regulator complex"/>
    <property type="evidence" value="ECO:0007669"/>
    <property type="project" value="TreeGrafter"/>
</dbReference>
<gene>
    <name evidence="6" type="ORF">NAEGRDRAFT_62402</name>
</gene>
<dbReference type="InParanoid" id="D2V0S9"/>
<dbReference type="InterPro" id="IPR015943">
    <property type="entry name" value="WD40/YVTN_repeat-like_dom_sf"/>
</dbReference>
<dbReference type="OrthoDB" id="2624652at2759"/>
<keyword evidence="3" id="KW-0677">Repeat</keyword>
<dbReference type="PROSITE" id="PS50294">
    <property type="entry name" value="WD_REPEATS_REGION"/>
    <property type="match status" value="1"/>
</dbReference>
<evidence type="ECO:0000256" key="4">
    <source>
        <dbReference type="PROSITE-ProRule" id="PRU00221"/>
    </source>
</evidence>
<accession>D2V0S9</accession>
<sequence>MYQQELNNVNNITAGDIENRIKSKSSHSKSNSLSSTAVTISEQQQSRDQSLDKPKEKLTLLTSIPLDSSASSVTMSKDGFRVFVGGKGRVEIVSSLSERKNKESIDFSPLQYVRSCKLFRDETTIVVSGEGAGIHLFDLTRGMKKLTLSTLDSNVNYSLSLAGDDSTVFATLLKGTIGMWDLRSSQLVRLFDGHSSPCSSIDLDPSGKVLMSGGLDKTVKMWDINSGKCFQEFQTNSRVLSLTNSPASDLIVYGLEDGGLDLVTYKTQSNSHNVIKHSDCVLTTKFSPKGNYIISGAKGGMLTISGVDACFRQLASERLSNSVLSCDVVSSTDGDYISVGTWDNKISLYKLVGV</sequence>
<evidence type="ECO:0000313" key="6">
    <source>
        <dbReference type="EMBL" id="EFC49783.1"/>
    </source>
</evidence>
<dbReference type="Gene3D" id="2.130.10.10">
    <property type="entry name" value="YVTN repeat-like/Quinoprotein amine dehydrogenase"/>
    <property type="match status" value="1"/>
</dbReference>
<dbReference type="EMBL" id="GG738847">
    <property type="protein sequence ID" value="EFC49783.1"/>
    <property type="molecule type" value="Genomic_DNA"/>
</dbReference>
<dbReference type="GO" id="GO:0090090">
    <property type="term" value="P:negative regulation of canonical Wnt signaling pathway"/>
    <property type="evidence" value="ECO:0007669"/>
    <property type="project" value="TreeGrafter"/>
</dbReference>
<dbReference type="STRING" id="5762.D2V0S9"/>
<dbReference type="Proteomes" id="UP000006671">
    <property type="component" value="Unassembled WGS sequence"/>
</dbReference>
<feature type="repeat" description="WD" evidence="4">
    <location>
        <begin position="191"/>
        <end position="232"/>
    </location>
</feature>
<dbReference type="KEGG" id="ngr:NAEGRDRAFT_62402"/>
<protein>
    <submittedName>
        <fullName evidence="6">Predicted protein</fullName>
    </submittedName>
</protein>
<dbReference type="PROSITE" id="PS00678">
    <property type="entry name" value="WD_REPEATS_1"/>
    <property type="match status" value="1"/>
</dbReference>
<feature type="region of interest" description="Disordered" evidence="5">
    <location>
        <begin position="21"/>
        <end position="54"/>
    </location>
</feature>
<dbReference type="InterPro" id="IPR036322">
    <property type="entry name" value="WD40_repeat_dom_sf"/>
</dbReference>
<comment type="similarity">
    <text evidence="1">Belongs to the WD repeat Groucho/TLE family.</text>
</comment>
<name>D2V0S9_NAEGR</name>
<dbReference type="GeneID" id="8852294"/>
<feature type="compositionally biased region" description="Polar residues" evidence="5">
    <location>
        <begin position="36"/>
        <end position="48"/>
    </location>
</feature>
<dbReference type="Pfam" id="PF00400">
    <property type="entry name" value="WD40"/>
    <property type="match status" value="3"/>
</dbReference>
<evidence type="ECO:0000256" key="3">
    <source>
        <dbReference type="ARBA" id="ARBA00022737"/>
    </source>
</evidence>
<reference evidence="6 7" key="1">
    <citation type="journal article" date="2010" name="Cell">
        <title>The genome of Naegleria gruberi illuminates early eukaryotic versatility.</title>
        <authorList>
            <person name="Fritz-Laylin L.K."/>
            <person name="Prochnik S.E."/>
            <person name="Ginger M.L."/>
            <person name="Dacks J.B."/>
            <person name="Carpenter M.L."/>
            <person name="Field M.C."/>
            <person name="Kuo A."/>
            <person name="Paredez A."/>
            <person name="Chapman J."/>
            <person name="Pham J."/>
            <person name="Shu S."/>
            <person name="Neupane R."/>
            <person name="Cipriano M."/>
            <person name="Mancuso J."/>
            <person name="Tu H."/>
            <person name="Salamov A."/>
            <person name="Lindquist E."/>
            <person name="Shapiro H."/>
            <person name="Lucas S."/>
            <person name="Grigoriev I.V."/>
            <person name="Cande W.Z."/>
            <person name="Fulton C."/>
            <person name="Rokhsar D.S."/>
            <person name="Dawson S.C."/>
        </authorList>
    </citation>
    <scope>NUCLEOTIDE SEQUENCE [LARGE SCALE GENOMIC DNA]</scope>
    <source>
        <strain evidence="6 7">NEG-M</strain>
    </source>
</reference>
<evidence type="ECO:0000256" key="2">
    <source>
        <dbReference type="ARBA" id="ARBA00022574"/>
    </source>
</evidence>
<dbReference type="PANTHER" id="PTHR10814:SF21">
    <property type="entry name" value="PROTEIN GROUCHO"/>
    <property type="match status" value="1"/>
</dbReference>
<evidence type="ECO:0000313" key="7">
    <source>
        <dbReference type="Proteomes" id="UP000006671"/>
    </source>
</evidence>
<dbReference type="PANTHER" id="PTHR10814">
    <property type="entry name" value="TRANSDUCIN-LIKE ENHANCER PROTEIN"/>
    <property type="match status" value="1"/>
</dbReference>
<dbReference type="GO" id="GO:0003714">
    <property type="term" value="F:transcription corepressor activity"/>
    <property type="evidence" value="ECO:0007669"/>
    <property type="project" value="TreeGrafter"/>
</dbReference>
<dbReference type="GO" id="GO:0005634">
    <property type="term" value="C:nucleus"/>
    <property type="evidence" value="ECO:0007669"/>
    <property type="project" value="InterPro"/>
</dbReference>
<dbReference type="RefSeq" id="XP_002682527.1">
    <property type="nucleotide sequence ID" value="XM_002682481.1"/>
</dbReference>
<dbReference type="SUPFAM" id="SSF50978">
    <property type="entry name" value="WD40 repeat-like"/>
    <property type="match status" value="1"/>
</dbReference>
<dbReference type="InterPro" id="IPR001680">
    <property type="entry name" value="WD40_rpt"/>
</dbReference>
<organism evidence="7">
    <name type="scientific">Naegleria gruberi</name>
    <name type="common">Amoeba</name>
    <dbReference type="NCBI Taxonomy" id="5762"/>
    <lineage>
        <taxon>Eukaryota</taxon>
        <taxon>Discoba</taxon>
        <taxon>Heterolobosea</taxon>
        <taxon>Tetramitia</taxon>
        <taxon>Eutetramitia</taxon>
        <taxon>Vahlkampfiidae</taxon>
        <taxon>Naegleria</taxon>
    </lineage>
</organism>
<proteinExistence type="inferred from homology"/>
<keyword evidence="2 4" id="KW-0853">WD repeat</keyword>
<dbReference type="VEuPathDB" id="AmoebaDB:NAEGRDRAFT_62402"/>
<dbReference type="InterPro" id="IPR019775">
    <property type="entry name" value="WD40_repeat_CS"/>
</dbReference>